<feature type="region of interest" description="Disordered" evidence="1">
    <location>
        <begin position="1"/>
        <end position="22"/>
    </location>
</feature>
<accession>A0A8H8P9P7</accession>
<dbReference type="Proteomes" id="UP000650533">
    <property type="component" value="Chromosome 15"/>
</dbReference>
<gene>
    <name evidence="2" type="ORF">RhiXN_12039</name>
</gene>
<dbReference type="AlphaFoldDB" id="A0A8H8P9P7"/>
<organism evidence="2 3">
    <name type="scientific">Rhizoctonia solani</name>
    <dbReference type="NCBI Taxonomy" id="456999"/>
    <lineage>
        <taxon>Eukaryota</taxon>
        <taxon>Fungi</taxon>
        <taxon>Dikarya</taxon>
        <taxon>Basidiomycota</taxon>
        <taxon>Agaricomycotina</taxon>
        <taxon>Agaricomycetes</taxon>
        <taxon>Cantharellales</taxon>
        <taxon>Ceratobasidiaceae</taxon>
        <taxon>Rhizoctonia</taxon>
    </lineage>
</organism>
<sequence length="115" mass="13191">MSPAGDNSKEDSSKETKPNKTTALYTMQLTKNSYLSKKTYKIPLLKDNGLNYTAWKFRQTTVLWMRKLDTIAWGKERPPAKLTGTNATDKTKVNKQEAAYLKWNLRNNEAFAQIT</sequence>
<evidence type="ECO:0000313" key="3">
    <source>
        <dbReference type="Proteomes" id="UP000650533"/>
    </source>
</evidence>
<reference evidence="2" key="1">
    <citation type="submission" date="2020-05" db="EMBL/GenBank/DDBJ databases">
        <title>Evolutionary and genomic comparisons of hybrid uninucleate and nonhybrid Rhizoctonia fungi.</title>
        <authorList>
            <person name="Li C."/>
            <person name="Chen X."/>
        </authorList>
    </citation>
    <scope>NUCLEOTIDE SEQUENCE</scope>
    <source>
        <strain evidence="2">AG-1 IA</strain>
    </source>
</reference>
<dbReference type="KEGG" id="rsx:RhiXN_12039"/>
<proteinExistence type="predicted"/>
<feature type="compositionally biased region" description="Basic and acidic residues" evidence="1">
    <location>
        <begin position="7"/>
        <end position="18"/>
    </location>
</feature>
<name>A0A8H8P9P7_9AGAM</name>
<dbReference type="GeneID" id="67034317"/>
<protein>
    <submittedName>
        <fullName evidence="2">Retrovirus-related Pol polyprotein from transposon TNT 1-94</fullName>
    </submittedName>
</protein>
<dbReference type="RefSeq" id="XP_043186615.1">
    <property type="nucleotide sequence ID" value="XM_043331854.1"/>
</dbReference>
<dbReference type="EMBL" id="CP059672">
    <property type="protein sequence ID" value="QRW26378.1"/>
    <property type="molecule type" value="Genomic_DNA"/>
</dbReference>
<evidence type="ECO:0000256" key="1">
    <source>
        <dbReference type="SAM" id="MobiDB-lite"/>
    </source>
</evidence>
<evidence type="ECO:0000313" key="2">
    <source>
        <dbReference type="EMBL" id="QRW26378.1"/>
    </source>
</evidence>